<comment type="caution">
    <text evidence="3">The sequence shown here is derived from an EMBL/GenBank/DDBJ whole genome shotgun (WGS) entry which is preliminary data.</text>
</comment>
<feature type="transmembrane region" description="Helical" evidence="1">
    <location>
        <begin position="22"/>
        <end position="40"/>
    </location>
</feature>
<dbReference type="HOGENOM" id="CLU_022749_0_0_1"/>
<dbReference type="AlphaFoldDB" id="A0A0B1P5L4"/>
<name>A0A0B1P5L4_UNCNE</name>
<dbReference type="Gene3D" id="3.40.50.12780">
    <property type="entry name" value="N-terminal domain of ligase-like"/>
    <property type="match status" value="1"/>
</dbReference>
<dbReference type="InterPro" id="IPR042099">
    <property type="entry name" value="ANL_N_sf"/>
</dbReference>
<gene>
    <name evidence="3" type="ORF">EV44_g1614</name>
</gene>
<proteinExistence type="predicted"/>
<dbReference type="OMA" id="ADWNIYT"/>
<protein>
    <submittedName>
        <fullName evidence="3">Putative amp-dependent synthetase ligase</fullName>
    </submittedName>
</protein>
<dbReference type="GO" id="GO:0016020">
    <property type="term" value="C:membrane"/>
    <property type="evidence" value="ECO:0007669"/>
    <property type="project" value="TreeGrafter"/>
</dbReference>
<evidence type="ECO:0000313" key="4">
    <source>
        <dbReference type="Proteomes" id="UP000030854"/>
    </source>
</evidence>
<dbReference type="PANTHER" id="PTHR43272:SF11">
    <property type="entry name" value="AMP-DEPENDENT SYNTHETASE_LIGASE DOMAIN-CONTAINING PROTEIN"/>
    <property type="match status" value="1"/>
</dbReference>
<keyword evidence="3" id="KW-0436">Ligase</keyword>
<feature type="domain" description="AMP-dependent synthetase/ligase" evidence="2">
    <location>
        <begin position="143"/>
        <end position="215"/>
    </location>
</feature>
<evidence type="ECO:0000256" key="1">
    <source>
        <dbReference type="SAM" id="Phobius"/>
    </source>
</evidence>
<keyword evidence="1" id="KW-0472">Membrane</keyword>
<dbReference type="Proteomes" id="UP000030854">
    <property type="component" value="Unassembled WGS sequence"/>
</dbReference>
<evidence type="ECO:0000313" key="3">
    <source>
        <dbReference type="EMBL" id="KHJ31954.1"/>
    </source>
</evidence>
<dbReference type="SUPFAM" id="SSF56801">
    <property type="entry name" value="Acetyl-CoA synthetase-like"/>
    <property type="match status" value="1"/>
</dbReference>
<dbReference type="EMBL" id="JNVN01002453">
    <property type="protein sequence ID" value="KHJ31954.1"/>
    <property type="molecule type" value="Genomic_DNA"/>
</dbReference>
<dbReference type="InterPro" id="IPR000873">
    <property type="entry name" value="AMP-dep_synth/lig_dom"/>
</dbReference>
<sequence length="562" mass="61902">MDYILTELDRLVTRTLSEWDHISTALFILSISSVIYFTIYTRAPDIHPLFLERQSQASPIRQKGESAIFRSYSTPHGTELSTGLNIRSLGESKWAHGKDGDLRDIWKKAISGSQDTTGKNAGKIAKLLTLQGTSDLIEHDLDEITRQINIIGRYLKNHQSKRVAIYLPNSVEFIASLFACAFFELTAILLQYDQYPTVLLSQLEKSKADTVIAASGSFPFEIILKGNLALKHLVFVVDEGSKHIDWKEDPVGLSDNFEISTWHEIVRLPLSSSEASLPYDNSVELKRIVVFTAEEMVEFTQANIIAGIAGQLASIPATQIFTPSDLFLPINCLSEIHPLTLTLSALFSNADIALTAVASHSPSLTIAARGIAPTIIAASSASMIKFHDEIKQEISTPLFKFIHRLETRCLTRKGYMPTTSFLSSFFSNIYPKIGNTPGKLRLIYISSLAGVDKPISSSMLSDLRIFTKSRIIYALTAPRVAGAVSQTGIFDYRVCKKPEMAHFGAPVTSLELYFQDRGEYKTTDITSCGEIVATGPAVEGGKAKLGVVGKMNHDSTLSLLEI</sequence>
<dbReference type="Pfam" id="PF00501">
    <property type="entry name" value="AMP-binding"/>
    <property type="match status" value="1"/>
</dbReference>
<dbReference type="GO" id="GO:0004467">
    <property type="term" value="F:long-chain fatty acid-CoA ligase activity"/>
    <property type="evidence" value="ECO:0007669"/>
    <property type="project" value="TreeGrafter"/>
</dbReference>
<evidence type="ECO:0000259" key="2">
    <source>
        <dbReference type="Pfam" id="PF00501"/>
    </source>
</evidence>
<keyword evidence="1" id="KW-1133">Transmembrane helix</keyword>
<accession>A0A0B1P5L4</accession>
<reference evidence="3 4" key="1">
    <citation type="journal article" date="2014" name="BMC Genomics">
        <title>Adaptive genomic structural variation in the grape powdery mildew pathogen, Erysiphe necator.</title>
        <authorList>
            <person name="Jones L."/>
            <person name="Riaz S."/>
            <person name="Morales-Cruz A."/>
            <person name="Amrine K.C."/>
            <person name="McGuire B."/>
            <person name="Gubler W.D."/>
            <person name="Walker M.A."/>
            <person name="Cantu D."/>
        </authorList>
    </citation>
    <scope>NUCLEOTIDE SEQUENCE [LARGE SCALE GENOMIC DNA]</scope>
    <source>
        <strain evidence="4">c</strain>
    </source>
</reference>
<dbReference type="GO" id="GO:0005783">
    <property type="term" value="C:endoplasmic reticulum"/>
    <property type="evidence" value="ECO:0007669"/>
    <property type="project" value="TreeGrafter"/>
</dbReference>
<keyword evidence="4" id="KW-1185">Reference proteome</keyword>
<organism evidence="3 4">
    <name type="scientific">Uncinula necator</name>
    <name type="common">Grape powdery mildew</name>
    <dbReference type="NCBI Taxonomy" id="52586"/>
    <lineage>
        <taxon>Eukaryota</taxon>
        <taxon>Fungi</taxon>
        <taxon>Dikarya</taxon>
        <taxon>Ascomycota</taxon>
        <taxon>Pezizomycotina</taxon>
        <taxon>Leotiomycetes</taxon>
        <taxon>Erysiphales</taxon>
        <taxon>Erysiphaceae</taxon>
        <taxon>Erysiphe</taxon>
    </lineage>
</organism>
<dbReference type="STRING" id="52586.A0A0B1P5L4"/>
<keyword evidence="1" id="KW-0812">Transmembrane</keyword>
<dbReference type="PANTHER" id="PTHR43272">
    <property type="entry name" value="LONG-CHAIN-FATTY-ACID--COA LIGASE"/>
    <property type="match status" value="1"/>
</dbReference>